<dbReference type="STRING" id="585501.HMPREF6123_0897"/>
<keyword evidence="1" id="KW-0472">Membrane</keyword>
<reference evidence="2 3" key="1">
    <citation type="submission" date="2009-04" db="EMBL/GenBank/DDBJ databases">
        <authorList>
            <person name="Qin X."/>
            <person name="Bachman B."/>
            <person name="Battles P."/>
            <person name="Bell A."/>
            <person name="Bess C."/>
            <person name="Bickham C."/>
            <person name="Chaboub L."/>
            <person name="Chen D."/>
            <person name="Coyle M."/>
            <person name="Deiros D.R."/>
            <person name="Dinh H."/>
            <person name="Forbes L."/>
            <person name="Fowler G."/>
            <person name="Francisco L."/>
            <person name="Fu Q."/>
            <person name="Gubbala S."/>
            <person name="Hale W."/>
            <person name="Han Y."/>
            <person name="Hemphill L."/>
            <person name="Highlander S.K."/>
            <person name="Hirani K."/>
            <person name="Hogues M."/>
            <person name="Jackson L."/>
            <person name="Jakkamsetti A."/>
            <person name="Javaid M."/>
            <person name="Jiang H."/>
            <person name="Korchina V."/>
            <person name="Kovar C."/>
            <person name="Lara F."/>
            <person name="Lee S."/>
            <person name="Mata R."/>
            <person name="Mathew T."/>
            <person name="Moen C."/>
            <person name="Morales K."/>
            <person name="Munidasa M."/>
            <person name="Nazareth L."/>
            <person name="Ngo R."/>
            <person name="Nguyen L."/>
            <person name="Okwuonu G."/>
            <person name="Ongeri F."/>
            <person name="Patil S."/>
            <person name="Petrosino J."/>
            <person name="Pham C."/>
            <person name="Pham P."/>
            <person name="Pu L.-L."/>
            <person name="Puazo M."/>
            <person name="Raj R."/>
            <person name="Reid J."/>
            <person name="Rouhana J."/>
            <person name="Saada N."/>
            <person name="Shang Y."/>
            <person name="Simmons D."/>
            <person name="Thornton R."/>
            <person name="Warren J."/>
            <person name="Weissenberger G."/>
            <person name="Zhang J."/>
            <person name="Zhang L."/>
            <person name="Zhou C."/>
            <person name="Zhu D."/>
            <person name="Muzny D."/>
            <person name="Worley K."/>
            <person name="Gibbs R."/>
        </authorList>
    </citation>
    <scope>NUCLEOTIDE SEQUENCE [LARGE SCALE GENOMIC DNA]</scope>
    <source>
        <strain evidence="2 3">F0268</strain>
    </source>
</reference>
<proteinExistence type="predicted"/>
<gene>
    <name evidence="2" type="ORF">HMPREF6123_0897</name>
</gene>
<evidence type="ECO:0000313" key="2">
    <source>
        <dbReference type="EMBL" id="EEJ51811.1"/>
    </source>
</evidence>
<keyword evidence="1" id="KW-1133">Transmembrane helix</keyword>
<keyword evidence="1" id="KW-0812">Transmembrane</keyword>
<evidence type="ECO:0000256" key="1">
    <source>
        <dbReference type="SAM" id="Phobius"/>
    </source>
</evidence>
<keyword evidence="3" id="KW-1185">Reference proteome</keyword>
<dbReference type="EMBL" id="ACKX01000087">
    <property type="protein sequence ID" value="EEJ51811.1"/>
    <property type="molecule type" value="Genomic_DNA"/>
</dbReference>
<dbReference type="AlphaFoldDB" id="C2KWM8"/>
<name>C2KWM8_9FIRM</name>
<protein>
    <submittedName>
        <fullName evidence="2">Uncharacterized protein</fullName>
    </submittedName>
</protein>
<dbReference type="Proteomes" id="UP000004121">
    <property type="component" value="Unassembled WGS sequence"/>
</dbReference>
<evidence type="ECO:0000313" key="3">
    <source>
        <dbReference type="Proteomes" id="UP000004121"/>
    </source>
</evidence>
<organism evidence="2 3">
    <name type="scientific">Oribacterium sinus F0268</name>
    <dbReference type="NCBI Taxonomy" id="585501"/>
    <lineage>
        <taxon>Bacteria</taxon>
        <taxon>Bacillati</taxon>
        <taxon>Bacillota</taxon>
        <taxon>Clostridia</taxon>
        <taxon>Lachnospirales</taxon>
        <taxon>Lachnospiraceae</taxon>
        <taxon>Oribacterium</taxon>
    </lineage>
</organism>
<dbReference type="InParanoid" id="C2KWM8"/>
<dbReference type="HOGENOM" id="CLU_1684803_0_0_9"/>
<dbReference type="eggNOG" id="COG5421">
    <property type="taxonomic scope" value="Bacteria"/>
</dbReference>
<comment type="caution">
    <text evidence="2">The sequence shown here is derived from an EMBL/GenBank/DDBJ whole genome shotgun (WGS) entry which is preliminary data.</text>
</comment>
<sequence length="156" mass="18823">MTLYAPAFNQYKHWFFIFKYLTKIFFNSLLYSVIIVLEMISISYFLKKTKNKKSTYLQIYESYYDPERKCGAHRSFKPVGYIHELIDKGIDDPISFYSDEIKKLNSEYKKTRERIRSDRFLKSSDFIKKLAINTTLPLTLYFLNNEDINKMLSHRF</sequence>
<accession>C2KWM8</accession>
<feature type="transmembrane region" description="Helical" evidence="1">
    <location>
        <begin position="24"/>
        <end position="46"/>
    </location>
</feature>